<comment type="caution">
    <text evidence="1">The sequence shown here is derived from an EMBL/GenBank/DDBJ whole genome shotgun (WGS) entry which is preliminary data.</text>
</comment>
<dbReference type="AlphaFoldDB" id="A0A0W8G3I6"/>
<evidence type="ECO:0000313" key="1">
    <source>
        <dbReference type="EMBL" id="KUG27534.1"/>
    </source>
</evidence>
<dbReference type="EMBL" id="LNQE01000319">
    <property type="protein sequence ID" value="KUG27534.1"/>
    <property type="molecule type" value="Genomic_DNA"/>
</dbReference>
<sequence length="72" mass="7959">MSDPLPLFPETYGFVPLFEKVHNAVRNDMARVEATESGVLAESRFLPRDALTSAWQRAPGETITGRVADVRA</sequence>
<reference evidence="1" key="1">
    <citation type="journal article" date="2015" name="Proc. Natl. Acad. Sci. U.S.A.">
        <title>Networks of energetic and metabolic interactions define dynamics in microbial communities.</title>
        <authorList>
            <person name="Embree M."/>
            <person name="Liu J.K."/>
            <person name="Al-Bassam M.M."/>
            <person name="Zengler K."/>
        </authorList>
    </citation>
    <scope>NUCLEOTIDE SEQUENCE</scope>
</reference>
<gene>
    <name evidence="1" type="ORF">ASZ90_002612</name>
</gene>
<protein>
    <submittedName>
        <fullName evidence="1">Uncharacterized protein</fullName>
    </submittedName>
</protein>
<accession>A0A0W8G3I6</accession>
<name>A0A0W8G3I6_9ZZZZ</name>
<proteinExistence type="predicted"/>
<organism evidence="1">
    <name type="scientific">hydrocarbon metagenome</name>
    <dbReference type="NCBI Taxonomy" id="938273"/>
    <lineage>
        <taxon>unclassified sequences</taxon>
        <taxon>metagenomes</taxon>
        <taxon>ecological metagenomes</taxon>
    </lineage>
</organism>